<evidence type="ECO:0000313" key="2">
    <source>
        <dbReference type="EMBL" id="SEA98658.1"/>
    </source>
</evidence>
<keyword evidence="1" id="KW-0472">Membrane</keyword>
<keyword evidence="1" id="KW-0812">Transmembrane</keyword>
<dbReference type="RefSeq" id="WP_139298323.1">
    <property type="nucleotide sequence ID" value="NZ_FNRA01000008.1"/>
</dbReference>
<dbReference type="OrthoDB" id="769552at2"/>
<gene>
    <name evidence="2" type="ORF">SAMN05443550_10817</name>
</gene>
<name>A0A1H4FPP4_9SPHI</name>
<reference evidence="2 3" key="1">
    <citation type="submission" date="2016-10" db="EMBL/GenBank/DDBJ databases">
        <authorList>
            <person name="de Groot N.N."/>
        </authorList>
    </citation>
    <scope>NUCLEOTIDE SEQUENCE [LARGE SCALE GENOMIC DNA]</scope>
    <source>
        <strain evidence="2 3">DSM 19033</strain>
    </source>
</reference>
<evidence type="ECO:0000313" key="3">
    <source>
        <dbReference type="Proteomes" id="UP000198850"/>
    </source>
</evidence>
<keyword evidence="1" id="KW-1133">Transmembrane helix</keyword>
<accession>A0A1H4FPP4</accession>
<dbReference type="AlphaFoldDB" id="A0A1H4FPP4"/>
<protein>
    <submittedName>
        <fullName evidence="2">Uncharacterized protein</fullName>
    </submittedName>
</protein>
<sequence>MIEIEVMCQHYIGTLQIEPIYDDHSLFSVYLKHEFLGYIQPVKGQDLVRWYSHEITDKELVSQVGEWAEYHFPLTEKSFKPIYNFKFFVQFMTGLLAMVIRWGSSGG</sequence>
<organism evidence="2 3">
    <name type="scientific">Pedobacter hartonius</name>
    <dbReference type="NCBI Taxonomy" id="425514"/>
    <lineage>
        <taxon>Bacteria</taxon>
        <taxon>Pseudomonadati</taxon>
        <taxon>Bacteroidota</taxon>
        <taxon>Sphingobacteriia</taxon>
        <taxon>Sphingobacteriales</taxon>
        <taxon>Sphingobacteriaceae</taxon>
        <taxon>Pedobacter</taxon>
    </lineage>
</organism>
<feature type="transmembrane region" description="Helical" evidence="1">
    <location>
        <begin position="87"/>
        <end position="104"/>
    </location>
</feature>
<dbReference type="EMBL" id="FNRA01000008">
    <property type="protein sequence ID" value="SEA98658.1"/>
    <property type="molecule type" value="Genomic_DNA"/>
</dbReference>
<dbReference type="Proteomes" id="UP000198850">
    <property type="component" value="Unassembled WGS sequence"/>
</dbReference>
<evidence type="ECO:0000256" key="1">
    <source>
        <dbReference type="SAM" id="Phobius"/>
    </source>
</evidence>
<keyword evidence="3" id="KW-1185">Reference proteome</keyword>
<proteinExistence type="predicted"/>